<dbReference type="PRINTS" id="PR01217">
    <property type="entry name" value="PRICHEXTENSN"/>
</dbReference>
<feature type="region of interest" description="Disordered" evidence="5">
    <location>
        <begin position="221"/>
        <end position="494"/>
    </location>
</feature>
<dbReference type="InterPro" id="IPR003124">
    <property type="entry name" value="WH2_dom"/>
</dbReference>
<sequence length="494" mass="51841">MPSSSTITSQDKSRIKSELPNSNYKIFTATVARIYYAYPSPTGWTYTGLQGGLAFVRDNNKGGFYFKMVDLSGTRGVIWQHEIYEGDFEYYKDREFFHSFPGDDCQIGFVFADASEANVLFKKVQTRSKHAINKPNATSAKPAKKKSNKPGRIDKSQISLPQQDSFKHVSHMGYDAEKGFVSAGVDPSWTNILQDITSRFGISRQELEDNIDLVEQFMREHPEGTRQSPPAPPRSGPGKRKAPPPPPAPRRAGHQKTDSTTSIAQVPAPPVSAPTPPPPPPPPPAPPSRPQAEIPQPPARPVVPPPAVAPPPPPPPPPVAPPPPPGRSAPPPAPPAIPPARQTPSVPPPPPSRPSVPPPPPPPGRGAPVPPPPPPPPPAPPVGGSGPPPPPPPPPAPSGPSAGPPAGIPAPLAGRGDLLASIRSTGGIAALRKTDQTPARSPPPPPVAAAEEEPSAPGGAAAGGDLAASLAQALRKRKENLGEDSDDEDDEDWD</sequence>
<feature type="compositionally biased region" description="Pro residues" evidence="5">
    <location>
        <begin position="345"/>
        <end position="408"/>
    </location>
</feature>
<evidence type="ECO:0000313" key="9">
    <source>
        <dbReference type="EMBL" id="KZT33338.1"/>
    </source>
</evidence>
<evidence type="ECO:0000256" key="3">
    <source>
        <dbReference type="ARBA" id="ARBA00022737"/>
    </source>
</evidence>
<keyword evidence="10" id="KW-1185">Reference proteome</keyword>
<dbReference type="OrthoDB" id="8963340at2759"/>
<feature type="region of interest" description="Disordered" evidence="5">
    <location>
        <begin position="130"/>
        <end position="166"/>
    </location>
</feature>
<keyword evidence="4" id="KW-0539">Nucleus</keyword>
<feature type="domain" description="CRIB" evidence="6">
    <location>
        <begin position="158"/>
        <end position="173"/>
    </location>
</feature>
<evidence type="ECO:0000256" key="1">
    <source>
        <dbReference type="ARBA" id="ARBA00004123"/>
    </source>
</evidence>
<dbReference type="SMART" id="SM00461">
    <property type="entry name" value="WH1"/>
    <property type="match status" value="1"/>
</dbReference>
<organism evidence="9 10">
    <name type="scientific">Sistotremastrum suecicum HHB10207 ss-3</name>
    <dbReference type="NCBI Taxonomy" id="1314776"/>
    <lineage>
        <taxon>Eukaryota</taxon>
        <taxon>Fungi</taxon>
        <taxon>Dikarya</taxon>
        <taxon>Basidiomycota</taxon>
        <taxon>Agaricomycotina</taxon>
        <taxon>Agaricomycetes</taxon>
        <taxon>Sistotremastrales</taxon>
        <taxon>Sistotremastraceae</taxon>
        <taxon>Sistotremastrum</taxon>
    </lineage>
</organism>
<proteinExistence type="predicted"/>
<dbReference type="Pfam" id="PF00568">
    <property type="entry name" value="WH1"/>
    <property type="match status" value="1"/>
</dbReference>
<dbReference type="STRING" id="1314776.A0A165YKC1"/>
<dbReference type="PROSITE" id="PS50108">
    <property type="entry name" value="CRIB"/>
    <property type="match status" value="1"/>
</dbReference>
<dbReference type="Gene3D" id="2.30.29.30">
    <property type="entry name" value="Pleckstrin-homology domain (PH domain)/Phosphotyrosine-binding domain (PTB)"/>
    <property type="match status" value="1"/>
</dbReference>
<feature type="compositionally biased region" description="Acidic residues" evidence="5">
    <location>
        <begin position="482"/>
        <end position="494"/>
    </location>
</feature>
<comment type="subcellular location">
    <subcellularLocation>
        <location evidence="1">Nucleus</location>
    </subcellularLocation>
</comment>
<feature type="domain" description="WH1" evidence="7">
    <location>
        <begin position="19"/>
        <end position="131"/>
    </location>
</feature>
<dbReference type="PROSITE" id="PS50229">
    <property type="entry name" value="WH1"/>
    <property type="match status" value="1"/>
</dbReference>
<evidence type="ECO:0000313" key="10">
    <source>
        <dbReference type="Proteomes" id="UP000076798"/>
    </source>
</evidence>
<accession>A0A165YKC1</accession>
<evidence type="ECO:0000259" key="8">
    <source>
        <dbReference type="PROSITE" id="PS51082"/>
    </source>
</evidence>
<dbReference type="Gene3D" id="3.90.810.10">
    <property type="entry name" value="CRIB domain"/>
    <property type="match status" value="1"/>
</dbReference>
<dbReference type="Pfam" id="PF00786">
    <property type="entry name" value="PBD"/>
    <property type="match status" value="1"/>
</dbReference>
<keyword evidence="2" id="KW-0597">Phosphoprotein</keyword>
<dbReference type="InterPro" id="IPR011993">
    <property type="entry name" value="PH-like_dom_sf"/>
</dbReference>
<dbReference type="AlphaFoldDB" id="A0A165YKC1"/>
<keyword evidence="3" id="KW-0677">Repeat</keyword>
<reference evidence="9 10" key="1">
    <citation type="journal article" date="2016" name="Mol. Biol. Evol.">
        <title>Comparative Genomics of Early-Diverging Mushroom-Forming Fungi Provides Insights into the Origins of Lignocellulose Decay Capabilities.</title>
        <authorList>
            <person name="Nagy L.G."/>
            <person name="Riley R."/>
            <person name="Tritt A."/>
            <person name="Adam C."/>
            <person name="Daum C."/>
            <person name="Floudas D."/>
            <person name="Sun H."/>
            <person name="Yadav J.S."/>
            <person name="Pangilinan J."/>
            <person name="Larsson K.H."/>
            <person name="Matsuura K."/>
            <person name="Barry K."/>
            <person name="Labutti K."/>
            <person name="Kuo R."/>
            <person name="Ohm R.A."/>
            <person name="Bhattacharya S.S."/>
            <person name="Shirouzu T."/>
            <person name="Yoshinaga Y."/>
            <person name="Martin F.M."/>
            <person name="Grigoriev I.V."/>
            <person name="Hibbett D.S."/>
        </authorList>
    </citation>
    <scope>NUCLEOTIDE SEQUENCE [LARGE SCALE GENOMIC DNA]</scope>
    <source>
        <strain evidence="9 10">HHB10207 ss-3</strain>
    </source>
</reference>
<gene>
    <name evidence="9" type="ORF">SISSUDRAFT_1066221</name>
</gene>
<dbReference type="InterPro" id="IPR000095">
    <property type="entry name" value="CRIB_dom"/>
</dbReference>
<dbReference type="GO" id="GO:0003779">
    <property type="term" value="F:actin binding"/>
    <property type="evidence" value="ECO:0007669"/>
    <property type="project" value="InterPro"/>
</dbReference>
<dbReference type="PROSITE" id="PS51082">
    <property type="entry name" value="WH2"/>
    <property type="match status" value="1"/>
</dbReference>
<evidence type="ECO:0008006" key="11">
    <source>
        <dbReference type="Google" id="ProtNLM"/>
    </source>
</evidence>
<evidence type="ECO:0000259" key="6">
    <source>
        <dbReference type="PROSITE" id="PS50108"/>
    </source>
</evidence>
<evidence type="ECO:0000256" key="5">
    <source>
        <dbReference type="SAM" id="MobiDB-lite"/>
    </source>
</evidence>
<dbReference type="InterPro" id="IPR000697">
    <property type="entry name" value="WH1/EVH1_dom"/>
</dbReference>
<dbReference type="InterPro" id="IPR036936">
    <property type="entry name" value="CRIB_dom_sf"/>
</dbReference>
<dbReference type="GO" id="GO:0005634">
    <property type="term" value="C:nucleus"/>
    <property type="evidence" value="ECO:0007669"/>
    <property type="project" value="UniProtKB-SubCell"/>
</dbReference>
<dbReference type="InterPro" id="IPR033927">
    <property type="entry name" value="WASPfam_EVH1"/>
</dbReference>
<dbReference type="EMBL" id="KV428248">
    <property type="protein sequence ID" value="KZT33338.1"/>
    <property type="molecule type" value="Genomic_DNA"/>
</dbReference>
<feature type="domain" description="WH2" evidence="8">
    <location>
        <begin position="414"/>
        <end position="434"/>
    </location>
</feature>
<name>A0A165YKC1_9AGAM</name>
<evidence type="ECO:0000256" key="2">
    <source>
        <dbReference type="ARBA" id="ARBA00022553"/>
    </source>
</evidence>
<dbReference type="Proteomes" id="UP000076798">
    <property type="component" value="Unassembled WGS sequence"/>
</dbReference>
<dbReference type="SUPFAM" id="SSF50729">
    <property type="entry name" value="PH domain-like"/>
    <property type="match status" value="1"/>
</dbReference>
<protein>
    <recommendedName>
        <fullName evidence="11">WH1-domain-containing protein</fullName>
    </recommendedName>
</protein>
<feature type="compositionally biased region" description="Low complexity" evidence="5">
    <location>
        <begin position="455"/>
        <end position="473"/>
    </location>
</feature>
<feature type="compositionally biased region" description="Pro residues" evidence="5">
    <location>
        <begin position="267"/>
        <end position="338"/>
    </location>
</feature>
<dbReference type="CDD" id="cd01205">
    <property type="entry name" value="EVH1_WASP-like"/>
    <property type="match status" value="1"/>
</dbReference>
<evidence type="ECO:0000256" key="4">
    <source>
        <dbReference type="ARBA" id="ARBA00023242"/>
    </source>
</evidence>
<evidence type="ECO:0000259" key="7">
    <source>
        <dbReference type="PROSITE" id="PS50229"/>
    </source>
</evidence>
<dbReference type="CDD" id="cd00132">
    <property type="entry name" value="CRIB"/>
    <property type="match status" value="1"/>
</dbReference>